<name>A0ACC0D2M6_9PEZI</name>
<evidence type="ECO:0000313" key="1">
    <source>
        <dbReference type="EMBL" id="KAI6087009.1"/>
    </source>
</evidence>
<dbReference type="EMBL" id="MU394311">
    <property type="protein sequence ID" value="KAI6087009.1"/>
    <property type="molecule type" value="Genomic_DNA"/>
</dbReference>
<dbReference type="Proteomes" id="UP001497680">
    <property type="component" value="Unassembled WGS sequence"/>
</dbReference>
<protein>
    <submittedName>
        <fullName evidence="1">Uncharacterized protein</fullName>
    </submittedName>
</protein>
<gene>
    <name evidence="1" type="ORF">F4821DRAFT_259517</name>
</gene>
<accession>A0ACC0D2M6</accession>
<keyword evidence="2" id="KW-1185">Reference proteome</keyword>
<sequence length="569" mass="63606">MAEEPNHQAFRDSFPSLDNNAWLLSAIAIVLVGLRIWCRCNGTRRLWWDDYLLVTSLAPLIACAAIFTVLLNQACDASDLRRPSSPGTILCLGIFHFFSALSQGLSKTSIVLTFLRLTSGIWKISLYISIFVFDAILIASIFLAWIQQCDMGPRLPYRLPGQCIPEEEAWFVKCLIPAISFFFDIFLTVLPWRIVKNLRLQRHEKILLAVSMSLGVVAGSAALARFVLWMRLGDQPDDKQLRYQLDLVLWNFIEPAIAIIAATLPMLRTLVGDLRRWSKGGFINRILRSRRRNSLQTPDVESLELDRTQCQEPPRVETSDPAPQSALGLSKPFVVGVTGGGLYNSGFDYNSAAVMKDALPNHIQHKGRTDIRILKATKNLPAEYAPSRQLIQGLWTGNLSMYDPFEEPIDGLEVRLLIHMGMRTKETNYCFESIARRDGYIHPDNCGELPNPEDYQAGGYFDGCPETLRPSLDIEAAGKVAHELLPHKKMRVSTDAGHNLCEWFFYNSLAEGYKRGMPGNVAFVHVPPGRSEEDLKNGVEILQAYIGALVEQIEGKAGLGDGTPESKLA</sequence>
<reference evidence="1 2" key="1">
    <citation type="journal article" date="2022" name="New Phytol.">
        <title>Ecological generalism drives hyperdiversity of secondary metabolite gene clusters in xylarialean endophytes.</title>
        <authorList>
            <person name="Franco M.E.E."/>
            <person name="Wisecaver J.H."/>
            <person name="Arnold A.E."/>
            <person name="Ju Y.M."/>
            <person name="Slot J.C."/>
            <person name="Ahrendt S."/>
            <person name="Moore L.P."/>
            <person name="Eastman K.E."/>
            <person name="Scott K."/>
            <person name="Konkel Z."/>
            <person name="Mondo S.J."/>
            <person name="Kuo A."/>
            <person name="Hayes R.D."/>
            <person name="Haridas S."/>
            <person name="Andreopoulos B."/>
            <person name="Riley R."/>
            <person name="LaButti K."/>
            <person name="Pangilinan J."/>
            <person name="Lipzen A."/>
            <person name="Amirebrahimi M."/>
            <person name="Yan J."/>
            <person name="Adam C."/>
            <person name="Keymanesh K."/>
            <person name="Ng V."/>
            <person name="Louie K."/>
            <person name="Northen T."/>
            <person name="Drula E."/>
            <person name="Henrissat B."/>
            <person name="Hsieh H.M."/>
            <person name="Youens-Clark K."/>
            <person name="Lutzoni F."/>
            <person name="Miadlikowska J."/>
            <person name="Eastwood D.C."/>
            <person name="Hamelin R.C."/>
            <person name="Grigoriev I.V."/>
            <person name="U'Ren J.M."/>
        </authorList>
    </citation>
    <scope>NUCLEOTIDE SEQUENCE [LARGE SCALE GENOMIC DNA]</scope>
    <source>
        <strain evidence="1 2">ER1909</strain>
    </source>
</reference>
<organism evidence="1 2">
    <name type="scientific">Hypoxylon rubiginosum</name>
    <dbReference type="NCBI Taxonomy" id="110542"/>
    <lineage>
        <taxon>Eukaryota</taxon>
        <taxon>Fungi</taxon>
        <taxon>Dikarya</taxon>
        <taxon>Ascomycota</taxon>
        <taxon>Pezizomycotina</taxon>
        <taxon>Sordariomycetes</taxon>
        <taxon>Xylariomycetidae</taxon>
        <taxon>Xylariales</taxon>
        <taxon>Hypoxylaceae</taxon>
        <taxon>Hypoxylon</taxon>
    </lineage>
</organism>
<evidence type="ECO:0000313" key="2">
    <source>
        <dbReference type="Proteomes" id="UP001497680"/>
    </source>
</evidence>
<comment type="caution">
    <text evidence="1">The sequence shown here is derived from an EMBL/GenBank/DDBJ whole genome shotgun (WGS) entry which is preliminary data.</text>
</comment>
<proteinExistence type="predicted"/>